<dbReference type="Proteomes" id="UP001368500">
    <property type="component" value="Unassembled WGS sequence"/>
</dbReference>
<organism evidence="1 2">
    <name type="scientific">Pseudaquabacterium rugosum</name>
    <dbReference type="NCBI Taxonomy" id="2984194"/>
    <lineage>
        <taxon>Bacteria</taxon>
        <taxon>Pseudomonadati</taxon>
        <taxon>Pseudomonadota</taxon>
        <taxon>Betaproteobacteria</taxon>
        <taxon>Burkholderiales</taxon>
        <taxon>Sphaerotilaceae</taxon>
        <taxon>Pseudaquabacterium</taxon>
    </lineage>
</organism>
<reference evidence="1 2" key="1">
    <citation type="submission" date="2024-04" db="EMBL/GenBank/DDBJ databases">
        <title>Novel species of the genus Ideonella isolated from streams.</title>
        <authorList>
            <person name="Lu H."/>
        </authorList>
    </citation>
    <scope>NUCLEOTIDE SEQUENCE [LARGE SCALE GENOMIC DNA]</scope>
    <source>
        <strain evidence="1 2">BYS139W</strain>
    </source>
</reference>
<evidence type="ECO:0000313" key="2">
    <source>
        <dbReference type="Proteomes" id="UP001368500"/>
    </source>
</evidence>
<comment type="caution">
    <text evidence="1">The sequence shown here is derived from an EMBL/GenBank/DDBJ whole genome shotgun (WGS) entry which is preliminary data.</text>
</comment>
<name>A0ABU9BDF4_9BURK</name>
<sequence length="58" mass="6546">MNTRAPPYRRPSAVVRRIMNGIQDVLNRFHAPEHPLMPLTSAPHPCLNRAPNAHPLNT</sequence>
<proteinExistence type="predicted"/>
<dbReference type="RefSeq" id="WP_341374825.1">
    <property type="nucleotide sequence ID" value="NZ_JBBUTF010000012.1"/>
</dbReference>
<evidence type="ECO:0000313" key="1">
    <source>
        <dbReference type="EMBL" id="MEK8027045.1"/>
    </source>
</evidence>
<protein>
    <submittedName>
        <fullName evidence="1">Uncharacterized protein</fullName>
    </submittedName>
</protein>
<gene>
    <name evidence="1" type="ORF">AACH11_13835</name>
</gene>
<keyword evidence="2" id="KW-1185">Reference proteome</keyword>
<accession>A0ABU9BDF4</accession>
<dbReference type="EMBL" id="JBBUTF010000012">
    <property type="protein sequence ID" value="MEK8027045.1"/>
    <property type="molecule type" value="Genomic_DNA"/>
</dbReference>